<dbReference type="PROSITE" id="PS51257">
    <property type="entry name" value="PROKAR_LIPOPROTEIN"/>
    <property type="match status" value="1"/>
</dbReference>
<sequence>MKRSFLPLMIGVLAACSRQTEQTYTVDEPIADEALLAGIIAKCRNNPGELRDTPNCGNAEAADGKLRLQHMRKSLGG</sequence>
<comment type="caution">
    <text evidence="1">The sequence shown here is derived from an EMBL/GenBank/DDBJ whole genome shotgun (WGS) entry which is preliminary data.</text>
</comment>
<dbReference type="OrthoDB" id="7306558at2"/>
<dbReference type="STRING" id="1494590.ATN84_25070"/>
<reference evidence="1 2" key="1">
    <citation type="submission" date="2015-11" db="EMBL/GenBank/DDBJ databases">
        <title>Draft genome sequence of Paramesorhizobium deserti A-3-E, a strain highly resistant to diverse beta-lactam antibiotics.</title>
        <authorList>
            <person name="Lv R."/>
            <person name="Yang X."/>
            <person name="Fang N."/>
            <person name="Guo J."/>
            <person name="Luo X."/>
            <person name="Peng F."/>
            <person name="Yang R."/>
            <person name="Cui Y."/>
            <person name="Fang C."/>
            <person name="Song Y."/>
        </authorList>
    </citation>
    <scope>NUCLEOTIDE SEQUENCE [LARGE SCALE GENOMIC DNA]</scope>
    <source>
        <strain evidence="1 2">A-3-E</strain>
    </source>
</reference>
<dbReference type="InterPro" id="IPR047937">
    <property type="entry name" value="Eex_IncN-like"/>
</dbReference>
<accession>A0A135HXK5</accession>
<name>A0A135HXK5_9HYPH</name>
<dbReference type="EMBL" id="LNTU01000008">
    <property type="protein sequence ID" value="KXF77888.1"/>
    <property type="molecule type" value="Genomic_DNA"/>
</dbReference>
<keyword evidence="2" id="KW-1185">Reference proteome</keyword>
<evidence type="ECO:0000313" key="1">
    <source>
        <dbReference type="EMBL" id="KXF77888.1"/>
    </source>
</evidence>
<evidence type="ECO:0008006" key="3">
    <source>
        <dbReference type="Google" id="ProtNLM"/>
    </source>
</evidence>
<protein>
    <recommendedName>
        <fullName evidence="3">EexN family lipoprotein</fullName>
    </recommendedName>
</protein>
<proteinExistence type="predicted"/>
<dbReference type="AlphaFoldDB" id="A0A135HXK5"/>
<evidence type="ECO:0000313" key="2">
    <source>
        <dbReference type="Proteomes" id="UP000070107"/>
    </source>
</evidence>
<dbReference type="Proteomes" id="UP000070107">
    <property type="component" value="Unassembled WGS sequence"/>
</dbReference>
<organism evidence="1 2">
    <name type="scientific">Paramesorhizobium deserti</name>
    <dbReference type="NCBI Taxonomy" id="1494590"/>
    <lineage>
        <taxon>Bacteria</taxon>
        <taxon>Pseudomonadati</taxon>
        <taxon>Pseudomonadota</taxon>
        <taxon>Alphaproteobacteria</taxon>
        <taxon>Hyphomicrobiales</taxon>
        <taxon>Phyllobacteriaceae</taxon>
        <taxon>Paramesorhizobium</taxon>
    </lineage>
</organism>
<gene>
    <name evidence="1" type="ORF">ATN84_25070</name>
</gene>
<dbReference type="NCBIfam" id="NF033894">
    <property type="entry name" value="Eex_IncN"/>
    <property type="match status" value="1"/>
</dbReference>
<dbReference type="RefSeq" id="WP_068881322.1">
    <property type="nucleotide sequence ID" value="NZ_LNTU01000008.1"/>
</dbReference>